<keyword evidence="2" id="KW-1185">Reference proteome</keyword>
<sequence length="265" mass="28385">MKPAGGGGLSEVSYNGQPQSRRSIGEESRAESSLSVSSLRENSGCASQQTVNKPHYLGRLFGSSSSVASNASSNPSSCTPQVISAPVFSSGRRQQRTPSSATSHSIGSTTNSQQHISSFQRSSSLECHCRNKGQTTSSSSKHRCGRRSEEALRPPLVPEPNSSSCAWNPLFVTSQKRSDSPLSNRFGSFGGSNPKEHRLEDLHEEEDHRKGQQQGHLSAQRDPSYSTSRWSSREELLNNNNIGGSSSSTSLTAMADAPKMGAKAL</sequence>
<feature type="region of interest" description="Disordered" evidence="1">
    <location>
        <begin position="1"/>
        <end position="117"/>
    </location>
</feature>
<protein>
    <submittedName>
        <fullName evidence="3">Uncharacterized protein</fullName>
    </submittedName>
</protein>
<proteinExistence type="predicted"/>
<dbReference type="AlphaFoldDB" id="A0A915DY55"/>
<organism evidence="2 3">
    <name type="scientific">Ditylenchus dipsaci</name>
    <dbReference type="NCBI Taxonomy" id="166011"/>
    <lineage>
        <taxon>Eukaryota</taxon>
        <taxon>Metazoa</taxon>
        <taxon>Ecdysozoa</taxon>
        <taxon>Nematoda</taxon>
        <taxon>Chromadorea</taxon>
        <taxon>Rhabditida</taxon>
        <taxon>Tylenchina</taxon>
        <taxon>Tylenchomorpha</taxon>
        <taxon>Sphaerularioidea</taxon>
        <taxon>Anguinidae</taxon>
        <taxon>Anguininae</taxon>
        <taxon>Ditylenchus</taxon>
    </lineage>
</organism>
<name>A0A915DY55_9BILA</name>
<feature type="compositionally biased region" description="Polar residues" evidence="1">
    <location>
        <begin position="212"/>
        <end position="230"/>
    </location>
</feature>
<feature type="compositionally biased region" description="Polar residues" evidence="1">
    <location>
        <begin position="96"/>
        <end position="117"/>
    </location>
</feature>
<feature type="region of interest" description="Disordered" evidence="1">
    <location>
        <begin position="129"/>
        <end position="265"/>
    </location>
</feature>
<evidence type="ECO:0000256" key="1">
    <source>
        <dbReference type="SAM" id="MobiDB-lite"/>
    </source>
</evidence>
<feature type="compositionally biased region" description="Basic and acidic residues" evidence="1">
    <location>
        <begin position="194"/>
        <end position="210"/>
    </location>
</feature>
<reference evidence="3" key="1">
    <citation type="submission" date="2022-11" db="UniProtKB">
        <authorList>
            <consortium name="WormBaseParasite"/>
        </authorList>
    </citation>
    <scope>IDENTIFICATION</scope>
</reference>
<accession>A0A915DY55</accession>
<dbReference type="WBParaSite" id="jg24701">
    <property type="protein sequence ID" value="jg24701"/>
    <property type="gene ID" value="jg24701"/>
</dbReference>
<evidence type="ECO:0000313" key="2">
    <source>
        <dbReference type="Proteomes" id="UP000887574"/>
    </source>
</evidence>
<dbReference type="Proteomes" id="UP000887574">
    <property type="component" value="Unplaced"/>
</dbReference>
<feature type="compositionally biased region" description="Low complexity" evidence="1">
    <location>
        <begin position="31"/>
        <end position="43"/>
    </location>
</feature>
<feature type="compositionally biased region" description="Polar residues" evidence="1">
    <location>
        <begin position="160"/>
        <end position="186"/>
    </location>
</feature>
<feature type="compositionally biased region" description="Polar residues" evidence="1">
    <location>
        <begin position="12"/>
        <end position="22"/>
    </location>
</feature>
<evidence type="ECO:0000313" key="3">
    <source>
        <dbReference type="WBParaSite" id="jg24701"/>
    </source>
</evidence>
<feature type="compositionally biased region" description="Low complexity" evidence="1">
    <location>
        <begin position="237"/>
        <end position="252"/>
    </location>
</feature>
<feature type="compositionally biased region" description="Low complexity" evidence="1">
    <location>
        <begin position="63"/>
        <end position="77"/>
    </location>
</feature>